<dbReference type="InterPro" id="IPR012318">
    <property type="entry name" value="HTH_CRP"/>
</dbReference>
<dbReference type="PANTHER" id="PTHR24567">
    <property type="entry name" value="CRP FAMILY TRANSCRIPTIONAL REGULATORY PROTEIN"/>
    <property type="match status" value="1"/>
</dbReference>
<organism evidence="5 6">
    <name type="scientific">Mojavia pulchra JT2-VF2</name>
    <dbReference type="NCBI Taxonomy" id="287848"/>
    <lineage>
        <taxon>Bacteria</taxon>
        <taxon>Bacillati</taxon>
        <taxon>Cyanobacteriota</taxon>
        <taxon>Cyanophyceae</taxon>
        <taxon>Nostocales</taxon>
        <taxon>Nostocaceae</taxon>
    </lineage>
</organism>
<dbReference type="CDD" id="cd00038">
    <property type="entry name" value="CAP_ED"/>
    <property type="match status" value="1"/>
</dbReference>
<name>A0A951PTR2_9NOST</name>
<dbReference type="GO" id="GO:0003700">
    <property type="term" value="F:DNA-binding transcription factor activity"/>
    <property type="evidence" value="ECO:0007669"/>
    <property type="project" value="TreeGrafter"/>
</dbReference>
<dbReference type="AlphaFoldDB" id="A0A951PTR2"/>
<reference evidence="5" key="2">
    <citation type="journal article" date="2022" name="Microbiol. Resour. Announc.">
        <title>Metagenome Sequencing to Explore Phylogenomics of Terrestrial Cyanobacteria.</title>
        <authorList>
            <person name="Ward R.D."/>
            <person name="Stajich J.E."/>
            <person name="Johansen J.R."/>
            <person name="Huntemann M."/>
            <person name="Clum A."/>
            <person name="Foster B."/>
            <person name="Foster B."/>
            <person name="Roux S."/>
            <person name="Palaniappan K."/>
            <person name="Varghese N."/>
            <person name="Mukherjee S."/>
            <person name="Reddy T.B.K."/>
            <person name="Daum C."/>
            <person name="Copeland A."/>
            <person name="Chen I.A."/>
            <person name="Ivanova N.N."/>
            <person name="Kyrpides N.C."/>
            <person name="Shapiro N."/>
            <person name="Eloe-Fadrosh E.A."/>
            <person name="Pietrasiak N."/>
        </authorList>
    </citation>
    <scope>NUCLEOTIDE SEQUENCE</scope>
    <source>
        <strain evidence="5">JT2-VF2</strain>
    </source>
</reference>
<dbReference type="GO" id="GO:0005829">
    <property type="term" value="C:cytosol"/>
    <property type="evidence" value="ECO:0007669"/>
    <property type="project" value="TreeGrafter"/>
</dbReference>
<feature type="domain" description="HTH crp-type" evidence="4">
    <location>
        <begin position="149"/>
        <end position="215"/>
    </location>
</feature>
<dbReference type="SUPFAM" id="SSF51206">
    <property type="entry name" value="cAMP-binding domain-like"/>
    <property type="match status" value="1"/>
</dbReference>
<evidence type="ECO:0000259" key="4">
    <source>
        <dbReference type="PROSITE" id="PS51063"/>
    </source>
</evidence>
<evidence type="ECO:0000256" key="1">
    <source>
        <dbReference type="ARBA" id="ARBA00023015"/>
    </source>
</evidence>
<dbReference type="InterPro" id="IPR000595">
    <property type="entry name" value="cNMP-bd_dom"/>
</dbReference>
<proteinExistence type="predicted"/>
<dbReference type="PROSITE" id="PS51063">
    <property type="entry name" value="HTH_CRP_2"/>
    <property type="match status" value="1"/>
</dbReference>
<dbReference type="EMBL" id="JAHHHN010000001">
    <property type="protein sequence ID" value="MBW4560079.1"/>
    <property type="molecule type" value="Genomic_DNA"/>
</dbReference>
<dbReference type="InterPro" id="IPR036388">
    <property type="entry name" value="WH-like_DNA-bd_sf"/>
</dbReference>
<keyword evidence="3" id="KW-0804">Transcription</keyword>
<keyword evidence="2" id="KW-0238">DNA-binding</keyword>
<dbReference type="InterPro" id="IPR014710">
    <property type="entry name" value="RmlC-like_jellyroll"/>
</dbReference>
<dbReference type="SMART" id="SM00100">
    <property type="entry name" value="cNMP"/>
    <property type="match status" value="1"/>
</dbReference>
<dbReference type="PANTHER" id="PTHR24567:SF74">
    <property type="entry name" value="HTH-TYPE TRANSCRIPTIONAL REGULATOR ARCR"/>
    <property type="match status" value="1"/>
</dbReference>
<reference evidence="5" key="1">
    <citation type="submission" date="2021-05" db="EMBL/GenBank/DDBJ databases">
        <authorList>
            <person name="Pietrasiak N."/>
            <person name="Ward R."/>
            <person name="Stajich J.E."/>
            <person name="Kurbessoian T."/>
        </authorList>
    </citation>
    <scope>NUCLEOTIDE SEQUENCE</scope>
    <source>
        <strain evidence="5">JT2-VF2</strain>
    </source>
</reference>
<dbReference type="Pfam" id="PF13545">
    <property type="entry name" value="HTH_Crp_2"/>
    <property type="match status" value="1"/>
</dbReference>
<evidence type="ECO:0000313" key="5">
    <source>
        <dbReference type="EMBL" id="MBW4560079.1"/>
    </source>
</evidence>
<evidence type="ECO:0000256" key="3">
    <source>
        <dbReference type="ARBA" id="ARBA00023163"/>
    </source>
</evidence>
<gene>
    <name evidence="5" type="ORF">KME32_02795</name>
</gene>
<dbReference type="GO" id="GO:0003677">
    <property type="term" value="F:DNA binding"/>
    <property type="evidence" value="ECO:0007669"/>
    <property type="project" value="UniProtKB-KW"/>
</dbReference>
<dbReference type="Proteomes" id="UP000715781">
    <property type="component" value="Unassembled WGS sequence"/>
</dbReference>
<dbReference type="Gene3D" id="2.60.120.10">
    <property type="entry name" value="Jelly Rolls"/>
    <property type="match status" value="1"/>
</dbReference>
<dbReference type="SUPFAM" id="SSF46785">
    <property type="entry name" value="Winged helix' DNA-binding domain"/>
    <property type="match status" value="1"/>
</dbReference>
<sequence length="237" mass="26177">MSSHQVALIQKQNRLLAKLPPDELERLHPHLEIVSLSLGQVLIEPNEPIPYVYFPVNSLLSLVTVMEDGSTVESGCIGREGMAGVPILMDASTTPMRTLAQIPGQAVRIKASIIKEMFDTGGSLQKLLYRYIHTVIVLGSQSTACNRLHQIEARLCRWLLMSSDGVGSHSLPLTQEFLSTMLGVRRSGVSETASKLQSMGLIRYQRGHIQIIDRKSLETAACECYGIVTAEYKRLFG</sequence>
<keyword evidence="1" id="KW-0805">Transcription regulation</keyword>
<dbReference type="InterPro" id="IPR018490">
    <property type="entry name" value="cNMP-bd_dom_sf"/>
</dbReference>
<evidence type="ECO:0000313" key="6">
    <source>
        <dbReference type="Proteomes" id="UP000715781"/>
    </source>
</evidence>
<protein>
    <submittedName>
        <fullName evidence="5">Crp/Fnr family transcriptional regulator</fullName>
    </submittedName>
</protein>
<dbReference type="InterPro" id="IPR050397">
    <property type="entry name" value="Env_Response_Regulators"/>
</dbReference>
<dbReference type="InterPro" id="IPR036390">
    <property type="entry name" value="WH_DNA-bd_sf"/>
</dbReference>
<accession>A0A951PTR2</accession>
<dbReference type="Gene3D" id="1.10.10.10">
    <property type="entry name" value="Winged helix-like DNA-binding domain superfamily/Winged helix DNA-binding domain"/>
    <property type="match status" value="1"/>
</dbReference>
<evidence type="ECO:0000256" key="2">
    <source>
        <dbReference type="ARBA" id="ARBA00023125"/>
    </source>
</evidence>
<comment type="caution">
    <text evidence="5">The sequence shown here is derived from an EMBL/GenBank/DDBJ whole genome shotgun (WGS) entry which is preliminary data.</text>
</comment>